<dbReference type="AlphaFoldDB" id="G9EMV7"/>
<evidence type="ECO:0000313" key="2">
    <source>
        <dbReference type="Proteomes" id="UP000002770"/>
    </source>
</evidence>
<evidence type="ECO:0000313" key="1">
    <source>
        <dbReference type="EMBL" id="EHL31399.1"/>
    </source>
</evidence>
<accession>G9EMV7</accession>
<protein>
    <recommendedName>
        <fullName evidence="3">Methyltransferase type 11 domain-containing protein</fullName>
    </recommendedName>
</protein>
<evidence type="ECO:0008006" key="3">
    <source>
        <dbReference type="Google" id="ProtNLM"/>
    </source>
</evidence>
<proteinExistence type="predicted"/>
<dbReference type="EMBL" id="JH413815">
    <property type="protein sequence ID" value="EHL31399.1"/>
    <property type="molecule type" value="Genomic_DNA"/>
</dbReference>
<organism evidence="1 2">
    <name type="scientific">Legionella drancourtii LLAP12</name>
    <dbReference type="NCBI Taxonomy" id="658187"/>
    <lineage>
        <taxon>Bacteria</taxon>
        <taxon>Pseudomonadati</taxon>
        <taxon>Pseudomonadota</taxon>
        <taxon>Gammaproteobacteria</taxon>
        <taxon>Legionellales</taxon>
        <taxon>Legionellaceae</taxon>
        <taxon>Legionella</taxon>
    </lineage>
</organism>
<dbReference type="STRING" id="658187.LDG_6577"/>
<dbReference type="HOGENOM" id="CLU_3312037_0_0_6"/>
<keyword evidence="2" id="KW-1185">Reference proteome</keyword>
<reference evidence="1 2" key="1">
    <citation type="journal article" date="2011" name="BMC Genomics">
        <title>Insight into cross-talk between intra-amoebal pathogens.</title>
        <authorList>
            <person name="Gimenez G."/>
            <person name="Bertelli C."/>
            <person name="Moliner C."/>
            <person name="Robert C."/>
            <person name="Raoult D."/>
            <person name="Fournier P.E."/>
            <person name="Greub G."/>
        </authorList>
    </citation>
    <scope>NUCLEOTIDE SEQUENCE [LARGE SCALE GENOMIC DNA]</scope>
    <source>
        <strain evidence="1 2">LLAP12</strain>
    </source>
</reference>
<gene>
    <name evidence="1" type="ORF">LDG_6577</name>
</gene>
<dbReference type="InParanoid" id="G9EMV7"/>
<dbReference type="Proteomes" id="UP000002770">
    <property type="component" value="Unassembled WGS sequence"/>
</dbReference>
<sequence length="39" mass="4589">MLDGTAEFLPYQGCYFDFSLLINILCFLDDPEKTLHELY</sequence>
<name>G9EMV7_9GAMM</name>